<dbReference type="STRING" id="29655.A0A0K9PU12"/>
<feature type="domain" description="Peptidase S8/S53" evidence="11">
    <location>
        <begin position="142"/>
        <end position="578"/>
    </location>
</feature>
<feature type="domain" description="PA" evidence="12">
    <location>
        <begin position="372"/>
        <end position="459"/>
    </location>
</feature>
<feature type="active site" description="Charge relay system" evidence="8 9">
    <location>
        <position position="213"/>
    </location>
</feature>
<dbReference type="Gene3D" id="3.50.30.30">
    <property type="match status" value="1"/>
</dbReference>
<evidence type="ECO:0000256" key="3">
    <source>
        <dbReference type="ARBA" id="ARBA00022670"/>
    </source>
</evidence>
<organism evidence="15 16">
    <name type="scientific">Zostera marina</name>
    <name type="common">Eelgrass</name>
    <dbReference type="NCBI Taxonomy" id="29655"/>
    <lineage>
        <taxon>Eukaryota</taxon>
        <taxon>Viridiplantae</taxon>
        <taxon>Streptophyta</taxon>
        <taxon>Embryophyta</taxon>
        <taxon>Tracheophyta</taxon>
        <taxon>Spermatophyta</taxon>
        <taxon>Magnoliopsida</taxon>
        <taxon>Liliopsida</taxon>
        <taxon>Zosteraceae</taxon>
        <taxon>Zostera</taxon>
    </lineage>
</organism>
<gene>
    <name evidence="15" type="ORF">ZOSMA_177G00420</name>
</gene>
<evidence type="ECO:0000256" key="4">
    <source>
        <dbReference type="ARBA" id="ARBA00022729"/>
    </source>
</evidence>
<dbReference type="CDD" id="cd04852">
    <property type="entry name" value="Peptidases_S8_3"/>
    <property type="match status" value="1"/>
</dbReference>
<dbReference type="InterPro" id="IPR010259">
    <property type="entry name" value="S8pro/Inhibitor_I9"/>
</dbReference>
<dbReference type="GO" id="GO:0005576">
    <property type="term" value="C:extracellular region"/>
    <property type="evidence" value="ECO:0000318"/>
    <property type="project" value="GO_Central"/>
</dbReference>
<dbReference type="OMA" id="AWSSIGM"/>
<comment type="subcellular location">
    <subcellularLocation>
        <location evidence="1">Secreted</location>
    </subcellularLocation>
</comment>
<evidence type="ECO:0000256" key="9">
    <source>
        <dbReference type="PROSITE-ProRule" id="PRU01240"/>
    </source>
</evidence>
<proteinExistence type="inferred from homology"/>
<reference evidence="16" key="1">
    <citation type="journal article" date="2016" name="Nature">
        <title>The genome of the seagrass Zostera marina reveals angiosperm adaptation to the sea.</title>
        <authorList>
            <person name="Olsen J.L."/>
            <person name="Rouze P."/>
            <person name="Verhelst B."/>
            <person name="Lin Y.-C."/>
            <person name="Bayer T."/>
            <person name="Collen J."/>
            <person name="Dattolo E."/>
            <person name="De Paoli E."/>
            <person name="Dittami S."/>
            <person name="Maumus F."/>
            <person name="Michel G."/>
            <person name="Kersting A."/>
            <person name="Lauritano C."/>
            <person name="Lohaus R."/>
            <person name="Toepel M."/>
            <person name="Tonon T."/>
            <person name="Vanneste K."/>
            <person name="Amirebrahimi M."/>
            <person name="Brakel J."/>
            <person name="Bostroem C."/>
            <person name="Chovatia M."/>
            <person name="Grimwood J."/>
            <person name="Jenkins J.W."/>
            <person name="Jueterbock A."/>
            <person name="Mraz A."/>
            <person name="Stam W.T."/>
            <person name="Tice H."/>
            <person name="Bornberg-Bauer E."/>
            <person name="Green P.J."/>
            <person name="Pearson G.A."/>
            <person name="Procaccini G."/>
            <person name="Duarte C.M."/>
            <person name="Schmutz J."/>
            <person name="Reusch T.B.H."/>
            <person name="Van de Peer Y."/>
        </authorList>
    </citation>
    <scope>NUCLEOTIDE SEQUENCE [LARGE SCALE GENOMIC DNA]</scope>
    <source>
        <strain evidence="16">cv. Finnish</strain>
    </source>
</reference>
<dbReference type="InterPro" id="IPR023827">
    <property type="entry name" value="Peptidase_S8_Asp-AS"/>
</dbReference>
<keyword evidence="7" id="KW-0325">Glycoprotein</keyword>
<dbReference type="Gene3D" id="3.40.50.200">
    <property type="entry name" value="Peptidase S8/S53 domain"/>
    <property type="match status" value="1"/>
</dbReference>
<evidence type="ECO:0000259" key="11">
    <source>
        <dbReference type="Pfam" id="PF00082"/>
    </source>
</evidence>
<evidence type="ECO:0000256" key="2">
    <source>
        <dbReference type="ARBA" id="ARBA00011073"/>
    </source>
</evidence>
<dbReference type="InterPro" id="IPR037045">
    <property type="entry name" value="S8pro/Inhibitor_I9_sf"/>
</dbReference>
<feature type="chain" id="PRO_5005528242" evidence="10">
    <location>
        <begin position="31"/>
        <end position="775"/>
    </location>
</feature>
<dbReference type="Gene3D" id="3.30.70.80">
    <property type="entry name" value="Peptidase S8 propeptide/proteinase inhibitor I9"/>
    <property type="match status" value="1"/>
</dbReference>
<evidence type="ECO:0000259" key="12">
    <source>
        <dbReference type="Pfam" id="PF02225"/>
    </source>
</evidence>
<dbReference type="GO" id="GO:0006508">
    <property type="term" value="P:proteolysis"/>
    <property type="evidence" value="ECO:0007669"/>
    <property type="project" value="UniProtKB-KW"/>
</dbReference>
<dbReference type="EMBL" id="LFYR01000664">
    <property type="protein sequence ID" value="KMZ71715.1"/>
    <property type="molecule type" value="Genomic_DNA"/>
</dbReference>
<feature type="domain" description="Subtilisin-like protease fibronectin type-III" evidence="14">
    <location>
        <begin position="659"/>
        <end position="766"/>
    </location>
</feature>
<evidence type="ECO:0000313" key="15">
    <source>
        <dbReference type="EMBL" id="KMZ71715.1"/>
    </source>
</evidence>
<evidence type="ECO:0000313" key="16">
    <source>
        <dbReference type="Proteomes" id="UP000036987"/>
    </source>
</evidence>
<dbReference type="InterPro" id="IPR015500">
    <property type="entry name" value="Peptidase_S8_subtilisin-rel"/>
</dbReference>
<dbReference type="InterPro" id="IPR041469">
    <property type="entry name" value="Subtilisin-like_FN3"/>
</dbReference>
<dbReference type="InterPro" id="IPR045051">
    <property type="entry name" value="SBT"/>
</dbReference>
<protein>
    <submittedName>
        <fullName evidence="15">Subtilisin-like serine protease</fullName>
    </submittedName>
</protein>
<evidence type="ECO:0000256" key="1">
    <source>
        <dbReference type="ARBA" id="ARBA00004613"/>
    </source>
</evidence>
<name>A0A0K9PU12_ZOSMR</name>
<dbReference type="GO" id="GO:0004252">
    <property type="term" value="F:serine-type endopeptidase activity"/>
    <property type="evidence" value="ECO:0000318"/>
    <property type="project" value="GO_Central"/>
</dbReference>
<feature type="signal peptide" evidence="10">
    <location>
        <begin position="1"/>
        <end position="30"/>
    </location>
</feature>
<evidence type="ECO:0000259" key="13">
    <source>
        <dbReference type="Pfam" id="PF05922"/>
    </source>
</evidence>
<keyword evidence="5 9" id="KW-0378">Hydrolase</keyword>
<dbReference type="Proteomes" id="UP000036987">
    <property type="component" value="Unassembled WGS sequence"/>
</dbReference>
<dbReference type="InterPro" id="IPR034197">
    <property type="entry name" value="Peptidases_S8_3"/>
</dbReference>
<dbReference type="Gene3D" id="2.60.40.2310">
    <property type="match status" value="1"/>
</dbReference>
<sequence>MEISYHPVCCFIFILLVVCIHSCCDGVVEAAEAASTSDQRRTYIVHVHSNSVMSHRQWHQSFLPVNSSQGLLFSYKHAMSGFAAMLTEEEVEALSKKDGFLHAHPSKDYKLHTTHSPNFLGLKRPPIEGSNNNIWRDTFSYGNGVIIGILDTGISSTHPSFDDSGMSPPPEKWKGSCEPPIICNNKIIGARSFIFNSSISSNASEISMDENGHGTHTASTAAGRFVDDASVLGSAKGTASGIAPNAHLAIYKVCEKSSCPTASILAGMDKAMEDGVDVISLSLGSLEESLYNDPVSIASFKAITKGIFVSASAGNRGPRLSTLGNTSPWIFTVGASTIDRKILAVVKLSNGNTFQGESAYQPTDFNSKSFFPLVYPESNTDIYSPYCENVTTLKTVGVERKIVLCNAGIVSREEAGSNVQKAGGVAMIWLPPSRYGFRTSANADVFPTSGVNYEDGYKILNQYYNNPNLTATIEFSGTQIGRDYPAPTVASFSSRGPSKVTPGFVKPDIIGPGVNILAAWPYPVGAFNVSPAFNIISGTSMSCPHLSGVAALLKSAHPEWSPASIKSAIITTSYWNNNDLNSIVDQFDRRPASFNVMGSGHVNPIKANNPGLVYDITEPNEKYYLPYLCGLGYSDMNVSIFTGKKSMCSDVKTTIDGVDLNYPSVVVALGKFNNYSRSFSRVVTNVAGLTNYYYYNLTVSPPHGVIVNIEPTSLEFTSNTGRQLRFTVSVSFDAKSRGYASPLEEYGYFAWISMDKQIIVTSPIIVTKEGNFYIG</sequence>
<dbReference type="Pfam" id="PF02225">
    <property type="entry name" value="PA"/>
    <property type="match status" value="1"/>
</dbReference>
<dbReference type="InterPro" id="IPR036852">
    <property type="entry name" value="Peptidase_S8/S53_dom_sf"/>
</dbReference>
<dbReference type="AlphaFoldDB" id="A0A0K9PU12"/>
<dbReference type="FunFam" id="3.40.50.200:FF:000006">
    <property type="entry name" value="Subtilisin-like protease SBT1.5"/>
    <property type="match status" value="1"/>
</dbReference>
<keyword evidence="16" id="KW-1185">Reference proteome</keyword>
<dbReference type="PROSITE" id="PS00136">
    <property type="entry name" value="SUBTILASE_ASP"/>
    <property type="match status" value="1"/>
</dbReference>
<comment type="similarity">
    <text evidence="2 9">Belongs to the peptidase S8 family.</text>
</comment>
<dbReference type="InterPro" id="IPR000209">
    <property type="entry name" value="Peptidase_S8/S53_dom"/>
</dbReference>
<dbReference type="Pfam" id="PF05922">
    <property type="entry name" value="Inhibitor_I9"/>
    <property type="match status" value="1"/>
</dbReference>
<dbReference type="InterPro" id="IPR003137">
    <property type="entry name" value="PA_domain"/>
</dbReference>
<dbReference type="Pfam" id="PF17766">
    <property type="entry name" value="fn3_6"/>
    <property type="match status" value="1"/>
</dbReference>
<dbReference type="CDD" id="cd02120">
    <property type="entry name" value="PA_subtilisin_like"/>
    <property type="match status" value="1"/>
</dbReference>
<accession>A0A0K9PU12</accession>
<dbReference type="PANTHER" id="PTHR10795">
    <property type="entry name" value="PROPROTEIN CONVERTASE SUBTILISIN/KEXIN"/>
    <property type="match status" value="1"/>
</dbReference>
<dbReference type="PRINTS" id="PR00723">
    <property type="entry name" value="SUBTILISIN"/>
</dbReference>
<dbReference type="SUPFAM" id="SSF52743">
    <property type="entry name" value="Subtilisin-like"/>
    <property type="match status" value="1"/>
</dbReference>
<evidence type="ECO:0000259" key="14">
    <source>
        <dbReference type="Pfam" id="PF17766"/>
    </source>
</evidence>
<feature type="domain" description="Inhibitor I9" evidence="13">
    <location>
        <begin position="42"/>
        <end position="112"/>
    </location>
</feature>
<evidence type="ECO:0000256" key="5">
    <source>
        <dbReference type="ARBA" id="ARBA00022801"/>
    </source>
</evidence>
<evidence type="ECO:0000256" key="10">
    <source>
        <dbReference type="SAM" id="SignalP"/>
    </source>
</evidence>
<dbReference type="PROSITE" id="PS51892">
    <property type="entry name" value="SUBTILASE"/>
    <property type="match status" value="1"/>
</dbReference>
<keyword evidence="3 9" id="KW-0645">Protease</keyword>
<evidence type="ECO:0000256" key="8">
    <source>
        <dbReference type="PIRSR" id="PIRSR615500-1"/>
    </source>
</evidence>
<keyword evidence="4 10" id="KW-0732">Signal</keyword>
<feature type="active site" description="Charge relay system" evidence="8 9">
    <location>
        <position position="540"/>
    </location>
</feature>
<evidence type="ECO:0000256" key="6">
    <source>
        <dbReference type="ARBA" id="ARBA00022825"/>
    </source>
</evidence>
<dbReference type="OrthoDB" id="206201at2759"/>
<keyword evidence="6 9" id="KW-0720">Serine protease</keyword>
<feature type="active site" description="Charge relay system" evidence="8 9">
    <location>
        <position position="151"/>
    </location>
</feature>
<evidence type="ECO:0000256" key="7">
    <source>
        <dbReference type="ARBA" id="ARBA00023180"/>
    </source>
</evidence>
<dbReference type="Pfam" id="PF00082">
    <property type="entry name" value="Peptidase_S8"/>
    <property type="match status" value="1"/>
</dbReference>
<comment type="caution">
    <text evidence="15">The sequence shown here is derived from an EMBL/GenBank/DDBJ whole genome shotgun (WGS) entry which is preliminary data.</text>
</comment>